<comment type="caution">
    <text evidence="1">The sequence shown here is derived from an EMBL/GenBank/DDBJ whole genome shotgun (WGS) entry which is preliminary data.</text>
</comment>
<sequence>MHKSFLDTAGFLNYSLIDDYKILELNTQSVVVFLLARESVVNRLVNSISTRDCLLCSLRGSLKAGPGLLQGKYHITTYSDSILPGHNLIFDSLHHRRKYIERVRDMLLLADEYRDSFVMCDGINYPDKEKRHFYCHLLDKEYIPLFDFLSEGECFSTLLAGSAGDIFLKKQNLKSSIVLRSKDKNWLFDVYLEIEKVLGRSYSLSKYPHVNFIVQKEADFYFLVIYPRVVYKPLEFYDNSENRINIVPGVFEMAGVFITNSESSYNNCNIDSINSIYEQISYSFTNLKKLLMPLISDISNPKIF</sequence>
<name>A0AAE3SIM5_9BACT</name>
<organism evidence="1 2">
    <name type="scientific">Plebeiibacterium marinum</name>
    <dbReference type="NCBI Taxonomy" id="2992111"/>
    <lineage>
        <taxon>Bacteria</taxon>
        <taxon>Pseudomonadati</taxon>
        <taxon>Bacteroidota</taxon>
        <taxon>Bacteroidia</taxon>
        <taxon>Marinilabiliales</taxon>
        <taxon>Marinilabiliaceae</taxon>
        <taxon>Plebeiibacterium</taxon>
    </lineage>
</organism>
<proteinExistence type="predicted"/>
<accession>A0AAE3SIM5</accession>
<dbReference type="EMBL" id="JAPDPI010000005">
    <property type="protein sequence ID" value="MCW3804787.1"/>
    <property type="molecule type" value="Genomic_DNA"/>
</dbReference>
<keyword evidence="2" id="KW-1185">Reference proteome</keyword>
<dbReference type="Proteomes" id="UP001207408">
    <property type="component" value="Unassembled WGS sequence"/>
</dbReference>
<gene>
    <name evidence="1" type="ORF">OM074_04060</name>
</gene>
<dbReference type="AlphaFoldDB" id="A0AAE3SIM5"/>
<evidence type="ECO:0000313" key="1">
    <source>
        <dbReference type="EMBL" id="MCW3804787.1"/>
    </source>
</evidence>
<reference evidence="1" key="1">
    <citation type="submission" date="2022-10" db="EMBL/GenBank/DDBJ databases">
        <authorList>
            <person name="Yu W.X."/>
        </authorList>
    </citation>
    <scope>NUCLEOTIDE SEQUENCE</scope>
    <source>
        <strain evidence="1">D04</strain>
    </source>
</reference>
<evidence type="ECO:0000313" key="2">
    <source>
        <dbReference type="Proteomes" id="UP001207408"/>
    </source>
</evidence>
<dbReference type="RefSeq" id="WP_301198009.1">
    <property type="nucleotide sequence ID" value="NZ_JAPDPI010000005.1"/>
</dbReference>
<protein>
    <submittedName>
        <fullName evidence="1">DUF4922 domain-containing protein</fullName>
    </submittedName>
</protein>